<name>A0A422QAQ8_9TRYP</name>
<dbReference type="AlphaFoldDB" id="A0A422QAQ8"/>
<keyword evidence="1" id="KW-0812">Transmembrane</keyword>
<dbReference type="InterPro" id="IPR004147">
    <property type="entry name" value="ABC1_dom"/>
</dbReference>
<reference evidence="3 4" key="1">
    <citation type="journal article" date="2018" name="BMC Genomics">
        <title>Genomic comparison of Trypanosoma conorhini and Trypanosoma rangeli to Trypanosoma cruzi strains of high and low virulence.</title>
        <authorList>
            <person name="Bradwell K.R."/>
            <person name="Koparde V.N."/>
            <person name="Matveyev A.V."/>
            <person name="Serrano M.G."/>
            <person name="Alves J.M."/>
            <person name="Parikh H."/>
            <person name="Huang B."/>
            <person name="Lee V."/>
            <person name="Espinosa-Alvarez O."/>
            <person name="Ortiz P.A."/>
            <person name="Costa-Martins A.G."/>
            <person name="Teixeira M.M."/>
            <person name="Buck G.A."/>
        </authorList>
    </citation>
    <scope>NUCLEOTIDE SEQUENCE [LARGE SCALE GENOMIC DNA]</scope>
    <source>
        <strain evidence="3 4">025E</strain>
    </source>
</reference>
<dbReference type="SUPFAM" id="SSF56112">
    <property type="entry name" value="Protein kinase-like (PK-like)"/>
    <property type="match status" value="1"/>
</dbReference>
<dbReference type="Proteomes" id="UP000284403">
    <property type="component" value="Unassembled WGS sequence"/>
</dbReference>
<sequence>MAAAAAAASRSYRRLFGRCVGYAVGGTAVATVVVLAPPLEAVPQPLLPARVLCEGVGRVCRCVYVAGHIFIDYQWNLHGDASQEAWNAAHLRNASRLVTLAETNGGLYVKAGQIFANMGHILPRQYCTTMAALQDAVMSRPFSEVVATLEYELRHPVSEVFSELDPTPIAAASLAQVHRGRLKKEQVEVAVKVQYLDIAHRFRGDMRTIQLMLGIAGFFFRGYDLSEIVSKLNSTVANELDFTLEADNCERAGRDLKAGGFGTRVVTVDVLRDYTRRRVLTTRLVSNAVKISDLRGIETLGIKPRIVAAWFYDALAYQLFTTGFVHGDPHAGNVLVHRLPNGQPQVVLLDFGLCTELSDELRAELAYIWTAAVTHDTPSLQKVAKRFGCDDYALFASCFLQHPYEFFNAESRVTTKTTQEMMRDQVRHKMHEVNDIVSRLPKEYALVLRNIMAAKAINRELHEPVNRPLRMLRYSVCAAQGTRSRWQVSCMLLRAWWSEVISSLLVAYAKWSHPELMQMLDDSLELQLSG</sequence>
<feature type="domain" description="ABC1 atypical kinase-like" evidence="2">
    <location>
        <begin position="133"/>
        <end position="383"/>
    </location>
</feature>
<comment type="caution">
    <text evidence="3">The sequence shown here is derived from an EMBL/GenBank/DDBJ whole genome shotgun (WGS) entry which is preliminary data.</text>
</comment>
<dbReference type="Pfam" id="PF03109">
    <property type="entry name" value="ABC1"/>
    <property type="match status" value="1"/>
</dbReference>
<evidence type="ECO:0000259" key="2">
    <source>
        <dbReference type="Pfam" id="PF03109"/>
    </source>
</evidence>
<keyword evidence="1" id="KW-1133">Transmembrane helix</keyword>
<keyword evidence="3" id="KW-0418">Kinase</keyword>
<accession>A0A422QAQ8</accession>
<feature type="transmembrane region" description="Helical" evidence="1">
    <location>
        <begin position="19"/>
        <end position="39"/>
    </location>
</feature>
<dbReference type="Gene3D" id="1.10.510.10">
    <property type="entry name" value="Transferase(Phosphotransferase) domain 1"/>
    <property type="match status" value="1"/>
</dbReference>
<protein>
    <submittedName>
        <fullName evidence="3">AarF domain-containing kinase</fullName>
        <ecNumber evidence="3">2.7.-.-</ecNumber>
    </submittedName>
</protein>
<dbReference type="OrthoDB" id="427480at2759"/>
<keyword evidence="4" id="KW-1185">Reference proteome</keyword>
<dbReference type="InterPro" id="IPR051130">
    <property type="entry name" value="Mito_struct-func_regulator"/>
</dbReference>
<dbReference type="EMBL" id="MKKU01000018">
    <property type="protein sequence ID" value="RNF27044.1"/>
    <property type="molecule type" value="Genomic_DNA"/>
</dbReference>
<evidence type="ECO:0000313" key="4">
    <source>
        <dbReference type="Proteomes" id="UP000284403"/>
    </source>
</evidence>
<keyword evidence="1" id="KW-0472">Membrane</keyword>
<dbReference type="PANTHER" id="PTHR43173:SF28">
    <property type="entry name" value="AARF DOMAIN CONTAINING KINASE 5"/>
    <property type="match status" value="1"/>
</dbReference>
<dbReference type="EC" id="2.7.-.-" evidence="3"/>
<dbReference type="InterPro" id="IPR011009">
    <property type="entry name" value="Kinase-like_dom_sf"/>
</dbReference>
<dbReference type="PANTHER" id="PTHR43173">
    <property type="entry name" value="ABC1 FAMILY PROTEIN"/>
    <property type="match status" value="1"/>
</dbReference>
<dbReference type="GO" id="GO:0016301">
    <property type="term" value="F:kinase activity"/>
    <property type="evidence" value="ECO:0007669"/>
    <property type="project" value="UniProtKB-KW"/>
</dbReference>
<organism evidence="3 4">
    <name type="scientific">Trypanosoma conorhini</name>
    <dbReference type="NCBI Taxonomy" id="83891"/>
    <lineage>
        <taxon>Eukaryota</taxon>
        <taxon>Discoba</taxon>
        <taxon>Euglenozoa</taxon>
        <taxon>Kinetoplastea</taxon>
        <taxon>Metakinetoplastina</taxon>
        <taxon>Trypanosomatida</taxon>
        <taxon>Trypanosomatidae</taxon>
        <taxon>Trypanosoma</taxon>
    </lineage>
</organism>
<dbReference type="GeneID" id="40314292"/>
<dbReference type="RefSeq" id="XP_029232250.1">
    <property type="nucleotide sequence ID" value="XM_029367621.1"/>
</dbReference>
<proteinExistence type="predicted"/>
<evidence type="ECO:0000313" key="3">
    <source>
        <dbReference type="EMBL" id="RNF27044.1"/>
    </source>
</evidence>
<keyword evidence="3" id="KW-0808">Transferase</keyword>
<evidence type="ECO:0000256" key="1">
    <source>
        <dbReference type="SAM" id="Phobius"/>
    </source>
</evidence>
<gene>
    <name evidence="3" type="ORF">Tco025E_00681</name>
</gene>